<sequence length="144" mass="16406">MRLLVAFLIAPTLSFAFDVNVLTLDNINEIENPYQSAMENNNGSDMELVKNYTRFETCRGIVVENAGRMWSMEKASKRGETKQEIMDYHSKTFEGVTQEEIEMIGALKAAMEAIELAYEYKDNQEAFPKAAMAKCLKIEAEKFL</sequence>
<dbReference type="KEGG" id="plei:Q9312_18725"/>
<feature type="signal peptide" evidence="1">
    <location>
        <begin position="1"/>
        <end position="16"/>
    </location>
</feature>
<dbReference type="EMBL" id="CP133548">
    <property type="protein sequence ID" value="WMS87244.1"/>
    <property type="molecule type" value="Genomic_DNA"/>
</dbReference>
<keyword evidence="1" id="KW-0732">Signal</keyword>
<accession>A0AA51RTL4</accession>
<dbReference type="Proteomes" id="UP001239782">
    <property type="component" value="Chromosome"/>
</dbReference>
<evidence type="ECO:0000256" key="1">
    <source>
        <dbReference type="SAM" id="SignalP"/>
    </source>
</evidence>
<protein>
    <submittedName>
        <fullName evidence="2">Uncharacterized protein</fullName>
    </submittedName>
</protein>
<name>A0AA51RTL4_9GAMM</name>
<gene>
    <name evidence="2" type="ORF">Q9312_18725</name>
</gene>
<dbReference type="AlphaFoldDB" id="A0AA51RTL4"/>
<reference evidence="2 3" key="1">
    <citation type="submission" date="2023-08" db="EMBL/GenBank/DDBJ databases">
        <title>Pleionea litopenaei sp. nov., isolated from stomach of juvenile Litopenaeus vannamei.</title>
        <authorList>
            <person name="Rho A.M."/>
            <person name="Hwang C.Y."/>
        </authorList>
    </citation>
    <scope>NUCLEOTIDE SEQUENCE [LARGE SCALE GENOMIC DNA]</scope>
    <source>
        <strain evidence="2 3">HL-JVS1</strain>
    </source>
</reference>
<feature type="chain" id="PRO_5041321870" evidence="1">
    <location>
        <begin position="17"/>
        <end position="144"/>
    </location>
</feature>
<dbReference type="RefSeq" id="WP_309202384.1">
    <property type="nucleotide sequence ID" value="NZ_CP133548.1"/>
</dbReference>
<evidence type="ECO:0000313" key="2">
    <source>
        <dbReference type="EMBL" id="WMS87244.1"/>
    </source>
</evidence>
<organism evidence="2 3">
    <name type="scientific">Pleionea litopenaei</name>
    <dbReference type="NCBI Taxonomy" id="3070815"/>
    <lineage>
        <taxon>Bacteria</taxon>
        <taxon>Pseudomonadati</taxon>
        <taxon>Pseudomonadota</taxon>
        <taxon>Gammaproteobacteria</taxon>
        <taxon>Oceanospirillales</taxon>
        <taxon>Pleioneaceae</taxon>
        <taxon>Pleionea</taxon>
    </lineage>
</organism>
<keyword evidence="3" id="KW-1185">Reference proteome</keyword>
<evidence type="ECO:0000313" key="3">
    <source>
        <dbReference type="Proteomes" id="UP001239782"/>
    </source>
</evidence>
<proteinExistence type="predicted"/>